<evidence type="ECO:0000256" key="6">
    <source>
        <dbReference type="ARBA" id="ARBA00023136"/>
    </source>
</evidence>
<dbReference type="RefSeq" id="WP_150150380.1">
    <property type="nucleotide sequence ID" value="NZ_VTCY01000003.1"/>
</dbReference>
<feature type="compositionally biased region" description="Basic and acidic residues" evidence="7">
    <location>
        <begin position="1165"/>
        <end position="1174"/>
    </location>
</feature>
<evidence type="ECO:0000256" key="8">
    <source>
        <dbReference type="SAM" id="Phobius"/>
    </source>
</evidence>
<comment type="similarity">
    <text evidence="2">Belongs to the TrbL/VirB6 family.</text>
</comment>
<feature type="compositionally biased region" description="Basic and acidic residues" evidence="7">
    <location>
        <begin position="1692"/>
        <end position="1705"/>
    </location>
</feature>
<feature type="compositionally biased region" description="Low complexity" evidence="7">
    <location>
        <begin position="1433"/>
        <end position="1444"/>
    </location>
</feature>
<dbReference type="GO" id="GO:0005886">
    <property type="term" value="C:plasma membrane"/>
    <property type="evidence" value="ECO:0007669"/>
    <property type="project" value="UniProtKB-SubCell"/>
</dbReference>
<feature type="transmembrane region" description="Helical" evidence="8">
    <location>
        <begin position="334"/>
        <end position="354"/>
    </location>
</feature>
<keyword evidence="4" id="KW-0732">Signal</keyword>
<feature type="compositionally biased region" description="Acidic residues" evidence="7">
    <location>
        <begin position="1242"/>
        <end position="1274"/>
    </location>
</feature>
<evidence type="ECO:0000256" key="4">
    <source>
        <dbReference type="ARBA" id="ARBA00022729"/>
    </source>
</evidence>
<reference evidence="9" key="1">
    <citation type="submission" date="2019-08" db="EMBL/GenBank/DDBJ databases">
        <authorList>
            <person name="Amaro Estrada I."/>
            <person name="Quiroz Castaneda R.E."/>
            <person name="Martinez Ocampo F."/>
            <person name="Rodriguez Camarillo S.D."/>
        </authorList>
    </citation>
    <scope>NUCLEOTIDE SEQUENCE</scope>
    <source>
        <strain evidence="9">MEX-30-184-02</strain>
    </source>
</reference>
<keyword evidence="6 8" id="KW-0472">Membrane</keyword>
<comment type="caution">
    <text evidence="9">The sequence shown here is derived from an EMBL/GenBank/DDBJ whole genome shotgun (WGS) entry which is preliminary data.</text>
</comment>
<feature type="transmembrane region" description="Helical" evidence="8">
    <location>
        <begin position="366"/>
        <end position="384"/>
    </location>
</feature>
<evidence type="ECO:0000256" key="2">
    <source>
        <dbReference type="ARBA" id="ARBA00007802"/>
    </source>
</evidence>
<feature type="compositionally biased region" description="Acidic residues" evidence="7">
    <location>
        <begin position="1706"/>
        <end position="1715"/>
    </location>
</feature>
<feature type="compositionally biased region" description="Low complexity" evidence="7">
    <location>
        <begin position="1556"/>
        <end position="1570"/>
    </location>
</feature>
<feature type="region of interest" description="Disordered" evidence="7">
    <location>
        <begin position="1098"/>
        <end position="1125"/>
    </location>
</feature>
<feature type="region of interest" description="Disordered" evidence="7">
    <location>
        <begin position="631"/>
        <end position="650"/>
    </location>
</feature>
<evidence type="ECO:0000256" key="5">
    <source>
        <dbReference type="ARBA" id="ARBA00022989"/>
    </source>
</evidence>
<organism evidence="9">
    <name type="scientific">Anaplasma marginale</name>
    <dbReference type="NCBI Taxonomy" id="770"/>
    <lineage>
        <taxon>Bacteria</taxon>
        <taxon>Pseudomonadati</taxon>
        <taxon>Pseudomonadota</taxon>
        <taxon>Alphaproteobacteria</taxon>
        <taxon>Rickettsiales</taxon>
        <taxon>Anaplasmataceae</taxon>
        <taxon>Anaplasma</taxon>
    </lineage>
</organism>
<evidence type="ECO:0000256" key="1">
    <source>
        <dbReference type="ARBA" id="ARBA00004651"/>
    </source>
</evidence>
<evidence type="ECO:0000256" key="7">
    <source>
        <dbReference type="SAM" id="MobiDB-lite"/>
    </source>
</evidence>
<accession>A0A643CM71</accession>
<evidence type="ECO:0000256" key="3">
    <source>
        <dbReference type="ARBA" id="ARBA00022692"/>
    </source>
</evidence>
<feature type="compositionally biased region" description="Polar residues" evidence="7">
    <location>
        <begin position="1664"/>
        <end position="1678"/>
    </location>
</feature>
<feature type="compositionally biased region" description="Low complexity" evidence="7">
    <location>
        <begin position="1289"/>
        <end position="1299"/>
    </location>
</feature>
<feature type="compositionally biased region" description="Basic and acidic residues" evidence="7">
    <location>
        <begin position="1098"/>
        <end position="1114"/>
    </location>
</feature>
<comment type="subcellular location">
    <subcellularLocation>
        <location evidence="1">Cell membrane</location>
        <topology evidence="1">Multi-pass membrane protein</topology>
    </subcellularLocation>
</comment>
<gene>
    <name evidence="9" type="ORF">FY207_01690</name>
</gene>
<keyword evidence="5 8" id="KW-1133">Transmembrane helix</keyword>
<feature type="compositionally biased region" description="Basic and acidic residues" evidence="7">
    <location>
        <begin position="1465"/>
        <end position="1479"/>
    </location>
</feature>
<feature type="transmembrane region" description="Helical" evidence="8">
    <location>
        <begin position="441"/>
        <end position="466"/>
    </location>
</feature>
<feature type="compositionally biased region" description="Acidic residues" evidence="7">
    <location>
        <begin position="1329"/>
        <end position="1368"/>
    </location>
</feature>
<feature type="compositionally biased region" description="Basic and acidic residues" evidence="7">
    <location>
        <begin position="1513"/>
        <end position="1523"/>
    </location>
</feature>
<keyword evidence="3 8" id="KW-0812">Transmembrane</keyword>
<dbReference type="GO" id="GO:0030255">
    <property type="term" value="P:protein secretion by the type IV secretion system"/>
    <property type="evidence" value="ECO:0007669"/>
    <property type="project" value="InterPro"/>
</dbReference>
<feature type="transmembrane region" description="Helical" evidence="8">
    <location>
        <begin position="517"/>
        <end position="537"/>
    </location>
</feature>
<protein>
    <submittedName>
        <fullName evidence="9">Conjugal transfer protein</fullName>
    </submittedName>
</protein>
<dbReference type="InterPro" id="IPR007688">
    <property type="entry name" value="Conjugal_tfr_TrbL/VirB6"/>
</dbReference>
<name>A0A643CM71_ANAMA</name>
<dbReference type="Pfam" id="PF04610">
    <property type="entry name" value="TrbL"/>
    <property type="match status" value="1"/>
</dbReference>
<dbReference type="EMBL" id="VTCY01000003">
    <property type="protein sequence ID" value="KAB0452355.1"/>
    <property type="molecule type" value="Genomic_DNA"/>
</dbReference>
<sequence>MTLLQEKSKTRNRRSIGLGSMVTIARSAVNKFLRLLPLCLLVASCGSDVPFPRCVSADNFNSNTTASVSAYYGPGNVEAFKADDGQTGNASTPGANKHMVRWKDTGFVTDGEEIVISIQGAWVPWAKHGEKHSSPLAVNTGISRPVDLNDEFYDSVVDVGRVCGPYEERKHSVSGCELNCKHIPATDDENTGRYGRPCWLEKGYGAYLLFKRPEDPDPNSTLDLIEYPVSPTTHLGHAAAGEGKEVSYSSGGKIFGSDCKSIDPQRGWKIYVKILDNYYYDNAGGYSLEFKKGVINGKGVRIFEYVRKLVRDELDKAGKQIFGNIVENKGFRTFAFAVITLFLVISALVYLLGMVQAPLADTMVRILKIILVILLVSPGSWDFFHNHLLKLFTGGVDQIIALVNSHAAQQKFNPNAPFDFMDVMIVDKIFSTVVWEAKARALIMADFASIFALLIIIIAVICYVALCLYGFIIYLTAFVGITFLIALMPIMFIGILFSRFRSLFDGWLTQCISFSMQAILMFTLIAMFGSLIMHYYYRIFGFTACYNEVLHIKFYALGHRIIDQKYYEWTPGQKYDPILIGWSGSSRKGEQTDSGTSARYVFTGGGAIIKVPPDYKDRDFRYVDFPFLDPDAKSSAPPGGVSPIKSQDGEKLESLTSLTNSLIASARGTSTARLVEKIKKELEERVKDKTVTSETKDEFIKVIEEREKEDAQGKKDVKQKYTDLKFKEKLVTTLTTKLIGTGTVLNPTSAKDLEEQHDYNIIKDLKKGYIVMWPEVFGLILVAFLVWQMRAFVQHVAVVLAGGSILSRTVASMYSDGFVRIFSHIPVVGTLIDRVDRGIDGLRVLMRAKAGDLASTATRMPENLLKRVPIVGGVLGTAAHGVRSLSSALTASHTEEDLYSMRSISPRFDYARAWVGAHLGYSPLDAMKYLGGHALGRITGSETEGLMHNIVQDRAAFLSSLEALTIGVEKYKPSGYAPAQKDDDANPFVRPDLKDGTQGADTPSSRLFDSDGKLHVDRENFWDAVDALHGLGALRARAEDPEVRDRIDEDMNKLRSEITTVAQERPGEVPELAEFVAPSGDVDFARLMEHSLARHDATRIDGTHPAEPGHERGAGGEQGADDEAARAGVSEMVDDVLQAPGTVDSESGDSMEERSRDTESSALRDAVDEQREVEAGDVDEVQAPPEEEGTSRTPTDRFEDVLSGSEGAATEDLAGGVVPEGEVGTRTTAPSDVQGEPREAEPDPDYDPAPDYDPDPDYDPEPDYDPDPDYDEFFDASQDMLADGEEAAAEPAEGLAVEAVSEDEVGTRVTTPSDAQDEPQEVEPRPDYDPDPDYDPTPDYDPDPDYDPTPDYDPDPDYDPTPDYDDGASDGVQGAPAGDVEVAVEDIAAGAMSEGEVDTKEAATDDAQGKPQGAEPDPDYDHDPDYDPDPDYDGASGVVQGASAGDEEAAVEGIAAGAMSEGGVGEDRSLPLTKSDRGRSGTSSSEGGRKSSKKGYEEDEHDCGEEQLGYGDVHGDDHEDAKESGPQVGEEVYQAYTSKNGLEGEEGSGEGEHEGASASSGESAAAEAATYAAYSGGTKEGGGDLQEALDEVLSQGIAAESSADLADDTAVSDDMAEQAAVLHQDTEAQDTEEAHTHAAQDAGDVECDVAYSAAEGERAWAEATATSGYQDDTTTISDEQPEEAVEGATEVAEAKDTEQQDKGATDSDDADDEFEDAVDVAEAGTEADVTLATLGSHRPEIGGKVASASQSTGKHTGSGGASRRQQQEERRRQMSALQERIVELQKALDSPNVTETDKQSIEAELSTLKAELDGLGGSSQ</sequence>
<feature type="transmembrane region" description="Helical" evidence="8">
    <location>
        <begin position="473"/>
        <end position="497"/>
    </location>
</feature>
<feature type="region of interest" description="Disordered" evidence="7">
    <location>
        <begin position="1623"/>
        <end position="1643"/>
    </location>
</feature>
<feature type="region of interest" description="Disordered" evidence="7">
    <location>
        <begin position="1733"/>
        <end position="1775"/>
    </location>
</feature>
<evidence type="ECO:0000313" key="9">
    <source>
        <dbReference type="EMBL" id="KAB0452355.1"/>
    </source>
</evidence>
<proteinExistence type="inferred from homology"/>
<feature type="region of interest" description="Disordered" evidence="7">
    <location>
        <begin position="1137"/>
        <end position="1570"/>
    </location>
</feature>
<feature type="region of interest" description="Disordered" evidence="7">
    <location>
        <begin position="1662"/>
        <end position="1715"/>
    </location>
</feature>
<feature type="transmembrane region" description="Helical" evidence="8">
    <location>
        <begin position="769"/>
        <end position="787"/>
    </location>
</feature>
<feature type="compositionally biased region" description="Acidic residues" evidence="7">
    <location>
        <begin position="1175"/>
        <end position="1188"/>
    </location>
</feature>